<name>A0A673W1Y0_SALTR</name>
<dbReference type="InParanoid" id="A0A673W1Y0"/>
<evidence type="ECO:0000313" key="1">
    <source>
        <dbReference type="Ensembl" id="ENSSTUP00000002953.1"/>
    </source>
</evidence>
<dbReference type="Ensembl" id="ENSSTUT00000003139.1">
    <property type="protein sequence ID" value="ENSSTUP00000002953.1"/>
    <property type="gene ID" value="ENSSTUG00000001517.1"/>
</dbReference>
<organism evidence="1 2">
    <name type="scientific">Salmo trutta</name>
    <name type="common">Brown trout</name>
    <dbReference type="NCBI Taxonomy" id="8032"/>
    <lineage>
        <taxon>Eukaryota</taxon>
        <taxon>Metazoa</taxon>
        <taxon>Chordata</taxon>
        <taxon>Craniata</taxon>
        <taxon>Vertebrata</taxon>
        <taxon>Euteleostomi</taxon>
        <taxon>Actinopterygii</taxon>
        <taxon>Neopterygii</taxon>
        <taxon>Teleostei</taxon>
        <taxon>Protacanthopterygii</taxon>
        <taxon>Salmoniformes</taxon>
        <taxon>Salmonidae</taxon>
        <taxon>Salmoninae</taxon>
        <taxon>Salmo</taxon>
    </lineage>
</organism>
<keyword evidence="2" id="KW-1185">Reference proteome</keyword>
<dbReference type="AlphaFoldDB" id="A0A673W1Y0"/>
<dbReference type="GeneTree" id="ENSGT01110000267493"/>
<protein>
    <recommendedName>
        <fullName evidence="3">Endonuclease/exonuclease/phosphatase domain-containing protein</fullName>
    </recommendedName>
</protein>
<sequence>MGFLTSSVGERVAWVCGRVRVLCKRILNYLKQRKVDIALIQETHLNVSKHGKLKREGVPLSLIIKGGRFLIIQGSINTEIITIVNVYRPNHDDPAFYQDIFLKLTCPSSEIIMAGDFNLVLNPSCDRSSSNSINLTQTAKIFVLRTSRW</sequence>
<dbReference type="Gene3D" id="3.60.10.10">
    <property type="entry name" value="Endonuclease/exonuclease/phosphatase"/>
    <property type="match status" value="1"/>
</dbReference>
<reference evidence="1" key="2">
    <citation type="submission" date="2025-09" db="UniProtKB">
        <authorList>
            <consortium name="Ensembl"/>
        </authorList>
    </citation>
    <scope>IDENTIFICATION</scope>
</reference>
<dbReference type="Proteomes" id="UP000472277">
    <property type="component" value="Chromosome 7"/>
</dbReference>
<proteinExistence type="predicted"/>
<dbReference type="OMA" id="EVCHIII"/>
<dbReference type="InterPro" id="IPR036691">
    <property type="entry name" value="Endo/exonu/phosph_ase_sf"/>
</dbReference>
<dbReference type="SUPFAM" id="SSF56219">
    <property type="entry name" value="DNase I-like"/>
    <property type="match status" value="1"/>
</dbReference>
<evidence type="ECO:0000313" key="2">
    <source>
        <dbReference type="Proteomes" id="UP000472277"/>
    </source>
</evidence>
<reference evidence="1" key="1">
    <citation type="submission" date="2025-08" db="UniProtKB">
        <authorList>
            <consortium name="Ensembl"/>
        </authorList>
    </citation>
    <scope>IDENTIFICATION</scope>
</reference>
<accession>A0A673W1Y0</accession>
<evidence type="ECO:0008006" key="3">
    <source>
        <dbReference type="Google" id="ProtNLM"/>
    </source>
</evidence>